<keyword evidence="7 15" id="KW-0863">Zinc-finger</keyword>
<evidence type="ECO:0000256" key="5">
    <source>
        <dbReference type="ARBA" id="ARBA00022723"/>
    </source>
</evidence>
<dbReference type="Gene3D" id="3.30.930.10">
    <property type="entry name" value="Bira Bifunctional Protein, Domain 2"/>
    <property type="match status" value="1"/>
</dbReference>
<evidence type="ECO:0000313" key="20">
    <source>
        <dbReference type="Proteomes" id="UP000494165"/>
    </source>
</evidence>
<dbReference type="PROSITE" id="PS50897">
    <property type="entry name" value="CTLH"/>
    <property type="match status" value="1"/>
</dbReference>
<dbReference type="InterPro" id="IPR045864">
    <property type="entry name" value="aa-tRNA-synth_II/BPL/LPL"/>
</dbReference>
<feature type="zinc finger region" description="RING-Gid-type" evidence="15">
    <location>
        <begin position="344"/>
        <end position="385"/>
    </location>
</feature>
<dbReference type="PROSITE" id="PS50862">
    <property type="entry name" value="AA_TRNA_LIGASE_II"/>
    <property type="match status" value="1"/>
</dbReference>
<feature type="domain" description="Aminoacyl-transfer RNA synthetases class-II family profile" evidence="16">
    <location>
        <begin position="456"/>
        <end position="724"/>
    </location>
</feature>
<evidence type="ECO:0000256" key="11">
    <source>
        <dbReference type="ARBA" id="ARBA00023146"/>
    </source>
</evidence>
<dbReference type="PANTHER" id="PTHR42753">
    <property type="entry name" value="MITOCHONDRIAL RIBOSOME PROTEIN L39/PROLYL-TRNA LIGASE FAMILY MEMBER"/>
    <property type="match status" value="1"/>
</dbReference>
<comment type="caution">
    <text evidence="19">The sequence shown here is derived from an EMBL/GenBank/DDBJ whole genome shotgun (WGS) entry which is preliminary data.</text>
</comment>
<dbReference type="InterPro" id="IPR004154">
    <property type="entry name" value="Anticodon-bd"/>
</dbReference>
<dbReference type="SMART" id="SM00757">
    <property type="entry name" value="CRA"/>
    <property type="match status" value="1"/>
</dbReference>
<keyword evidence="4" id="KW-0436">Ligase</keyword>
<feature type="domain" description="CTLH" evidence="17">
    <location>
        <begin position="153"/>
        <end position="210"/>
    </location>
</feature>
<keyword evidence="10" id="KW-0648">Protein biosynthesis</keyword>
<dbReference type="GO" id="GO:0005524">
    <property type="term" value="F:ATP binding"/>
    <property type="evidence" value="ECO:0007669"/>
    <property type="project" value="UniProtKB-KW"/>
</dbReference>
<dbReference type="GO" id="GO:0061630">
    <property type="term" value="F:ubiquitin protein ligase activity"/>
    <property type="evidence" value="ECO:0007669"/>
    <property type="project" value="InterPro"/>
</dbReference>
<dbReference type="OrthoDB" id="1933281at2759"/>
<dbReference type="InterPro" id="IPR002316">
    <property type="entry name" value="Pro-tRNA-ligase_IIa"/>
</dbReference>
<dbReference type="SUPFAM" id="SSF57850">
    <property type="entry name" value="RING/U-box"/>
    <property type="match status" value="1"/>
</dbReference>
<dbReference type="Pfam" id="PF03129">
    <property type="entry name" value="HGTP_anticodon"/>
    <property type="match status" value="1"/>
</dbReference>
<keyword evidence="3" id="KW-0963">Cytoplasm</keyword>
<dbReference type="InterPro" id="IPR024964">
    <property type="entry name" value="CTLH/CRA"/>
</dbReference>
<name>A0A8S1CQR8_9INSE</name>
<dbReference type="SUPFAM" id="SSF55681">
    <property type="entry name" value="Class II aaRS and biotin synthetases"/>
    <property type="match status" value="1"/>
</dbReference>
<feature type="domain" description="RING-Gid-type" evidence="18">
    <location>
        <begin position="344"/>
        <end position="385"/>
    </location>
</feature>
<dbReference type="Pfam" id="PF00587">
    <property type="entry name" value="tRNA-synt_2b"/>
    <property type="match status" value="1"/>
</dbReference>
<dbReference type="InterPro" id="IPR050062">
    <property type="entry name" value="Pro-tRNA_synthetase"/>
</dbReference>
<dbReference type="PANTHER" id="PTHR42753:SF10">
    <property type="entry name" value="PROLINE--TRNA LIGASE, MITOCHONDRIAL-RELATED"/>
    <property type="match status" value="1"/>
</dbReference>
<evidence type="ECO:0000256" key="8">
    <source>
        <dbReference type="ARBA" id="ARBA00022833"/>
    </source>
</evidence>
<evidence type="ECO:0000256" key="4">
    <source>
        <dbReference type="ARBA" id="ARBA00022598"/>
    </source>
</evidence>
<evidence type="ECO:0000256" key="14">
    <source>
        <dbReference type="ARBA" id="ARBA00071545"/>
    </source>
</evidence>
<dbReference type="PROSITE" id="PS50896">
    <property type="entry name" value="LISH"/>
    <property type="match status" value="1"/>
</dbReference>
<dbReference type="InterPro" id="IPR027370">
    <property type="entry name" value="Znf-RING_euk"/>
</dbReference>
<accession>A0A8S1CQR8</accession>
<dbReference type="AlphaFoldDB" id="A0A8S1CQR8"/>
<dbReference type="SUPFAM" id="SSF52954">
    <property type="entry name" value="Class II aaRS ABD-related"/>
    <property type="match status" value="1"/>
</dbReference>
<dbReference type="Gene3D" id="3.40.50.800">
    <property type="entry name" value="Anticodon-binding domain"/>
    <property type="match status" value="1"/>
</dbReference>
<dbReference type="InterPro" id="IPR036621">
    <property type="entry name" value="Anticodon-bd_dom_sf"/>
</dbReference>
<dbReference type="EC" id="6.1.1.15" evidence="2"/>
<dbReference type="Proteomes" id="UP000494165">
    <property type="component" value="Unassembled WGS sequence"/>
</dbReference>
<dbReference type="InterPro" id="IPR044063">
    <property type="entry name" value="ZF_RING_GID"/>
</dbReference>
<reference evidence="19 20" key="1">
    <citation type="submission" date="2020-04" db="EMBL/GenBank/DDBJ databases">
        <authorList>
            <person name="Alioto T."/>
            <person name="Alioto T."/>
            <person name="Gomez Garrido J."/>
        </authorList>
    </citation>
    <scope>NUCLEOTIDE SEQUENCE [LARGE SCALE GENOMIC DNA]</scope>
</reference>
<dbReference type="Pfam" id="PF13445">
    <property type="entry name" value="zf-RING_UBOX"/>
    <property type="match status" value="1"/>
</dbReference>
<dbReference type="FunFam" id="3.30.930.10:FF:000042">
    <property type="entry name" value="probable proline--tRNA ligase, mitochondrial"/>
    <property type="match status" value="1"/>
</dbReference>
<dbReference type="EMBL" id="CADEPI010000032">
    <property type="protein sequence ID" value="CAB3367624.1"/>
    <property type="molecule type" value="Genomic_DNA"/>
</dbReference>
<evidence type="ECO:0000259" key="18">
    <source>
        <dbReference type="PROSITE" id="PS51867"/>
    </source>
</evidence>
<keyword evidence="20" id="KW-1185">Reference proteome</keyword>
<organism evidence="19 20">
    <name type="scientific">Cloeon dipterum</name>
    <dbReference type="NCBI Taxonomy" id="197152"/>
    <lineage>
        <taxon>Eukaryota</taxon>
        <taxon>Metazoa</taxon>
        <taxon>Ecdysozoa</taxon>
        <taxon>Arthropoda</taxon>
        <taxon>Hexapoda</taxon>
        <taxon>Insecta</taxon>
        <taxon>Pterygota</taxon>
        <taxon>Palaeoptera</taxon>
        <taxon>Ephemeroptera</taxon>
        <taxon>Pisciforma</taxon>
        <taxon>Baetidae</taxon>
        <taxon>Cloeon</taxon>
    </lineage>
</organism>
<dbReference type="FunFam" id="3.30.40.10:FF:000143">
    <property type="entry name" value="Regulator of gluconeogenesis Rmd5"/>
    <property type="match status" value="1"/>
</dbReference>
<evidence type="ECO:0000256" key="9">
    <source>
        <dbReference type="ARBA" id="ARBA00022840"/>
    </source>
</evidence>
<dbReference type="InterPro" id="IPR006195">
    <property type="entry name" value="aa-tRNA-synth_II"/>
</dbReference>
<dbReference type="Pfam" id="PF10607">
    <property type="entry name" value="CTLH"/>
    <property type="match status" value="1"/>
</dbReference>
<keyword evidence="9" id="KW-0067">ATP-binding</keyword>
<evidence type="ECO:0000259" key="17">
    <source>
        <dbReference type="PROSITE" id="PS50897"/>
    </source>
</evidence>
<dbReference type="InterPro" id="IPR033730">
    <property type="entry name" value="ProRS_core_prok"/>
</dbReference>
<dbReference type="GO" id="GO:0008270">
    <property type="term" value="F:zinc ion binding"/>
    <property type="evidence" value="ECO:0007669"/>
    <property type="project" value="UniProtKB-KW"/>
</dbReference>
<evidence type="ECO:0000256" key="2">
    <source>
        <dbReference type="ARBA" id="ARBA00012831"/>
    </source>
</evidence>
<comment type="subcellular location">
    <subcellularLocation>
        <location evidence="1">Cytoplasm</location>
    </subcellularLocation>
</comment>
<keyword evidence="11" id="KW-0030">Aminoacyl-tRNA synthetase</keyword>
<evidence type="ECO:0000259" key="16">
    <source>
        <dbReference type="PROSITE" id="PS50862"/>
    </source>
</evidence>
<keyword evidence="6" id="KW-0547">Nucleotide-binding</keyword>
<dbReference type="GO" id="GO:0004827">
    <property type="term" value="F:proline-tRNA ligase activity"/>
    <property type="evidence" value="ECO:0007669"/>
    <property type="project" value="UniProtKB-EC"/>
</dbReference>
<evidence type="ECO:0000256" key="7">
    <source>
        <dbReference type="ARBA" id="ARBA00022771"/>
    </source>
</evidence>
<dbReference type="SMART" id="SM00668">
    <property type="entry name" value="CTLH"/>
    <property type="match status" value="1"/>
</dbReference>
<dbReference type="PROSITE" id="PS51867">
    <property type="entry name" value="ZF_RING_GID"/>
    <property type="match status" value="1"/>
</dbReference>
<protein>
    <recommendedName>
        <fullName evidence="14">Probable proline--tRNA ligase, mitochondrial</fullName>
        <ecNumber evidence="2">6.1.1.15</ecNumber>
    </recommendedName>
    <alternativeName>
        <fullName evidence="12">Prolyl-tRNA synthetase</fullName>
    </alternativeName>
</protein>
<evidence type="ECO:0000313" key="19">
    <source>
        <dbReference type="EMBL" id="CAB3367624.1"/>
    </source>
</evidence>
<keyword evidence="8" id="KW-0862">Zinc</keyword>
<evidence type="ECO:0000256" key="1">
    <source>
        <dbReference type="ARBA" id="ARBA00004496"/>
    </source>
</evidence>
<dbReference type="InterPro" id="IPR006595">
    <property type="entry name" value="CTLH_C"/>
</dbReference>
<dbReference type="GO" id="GO:0006433">
    <property type="term" value="P:prolyl-tRNA aminoacylation"/>
    <property type="evidence" value="ECO:0007669"/>
    <property type="project" value="InterPro"/>
</dbReference>
<evidence type="ECO:0000256" key="6">
    <source>
        <dbReference type="ARBA" id="ARBA00022741"/>
    </source>
</evidence>
<evidence type="ECO:0000256" key="3">
    <source>
        <dbReference type="ARBA" id="ARBA00022490"/>
    </source>
</evidence>
<evidence type="ECO:0000256" key="13">
    <source>
        <dbReference type="ARBA" id="ARBA00047671"/>
    </source>
</evidence>
<proteinExistence type="predicted"/>
<dbReference type="InterPro" id="IPR002314">
    <property type="entry name" value="aa-tRNA-synt_IIb"/>
</dbReference>
<sequence length="837" mass="93225">MDACTGVEKEVEKVLNKFGGINEHADRTLNELCSHIESLKKSMEEAPSQHELSAGQILIVKQAASKVKDTVQRLASDHRDLHSTVSKVGKAIDRNFVSDFASTSREEVFAGQDKVDLLNRVICQHFFRQGMIDIAEELGKEAGLQTSISNKEPFQELNKILDCLKQRNLQPALEWATSHRERLAAQNSSLEFKLHRLQFINLVEKGVNHQSEAVNYARTHLSQFVTRHEKEIQSLMGALLFLPQGLPGSPYSHLLDPYVWIEIHEVFMKDACALLGLSVDSPLSVCINAGCTALPALLNIKQHPLFQLQVMQQRQVTGIWSGKDELPIEIDLGKEHRYHSVFACPILRQQSTQNNPPMRLVCGHVISRDALNKLSSGSKLKCPYCPVEQNPTDARQVHREIVTKVSSIFRPTYSASKESNVTSKEIASKSQQLLVELGFIRAQSPGTFCILPLAQRILYKIENIIDAELRKIGCQKLHLASLAPSSLWNKTGRLKSMDEELFKLKDRHDQNYILSPTHEEVITHLLGTAGHISHKQLPLMLYQISTKFRDEMKPRSGLLRAREFLMKDLYTFDASLEDAEKTYQLVRDAYEKIFNDLQVPFVKVEGDSGLMGGSRSEEFHFLSDAGEDELLMCPGCGKGVNSEVGFAESKCPALGKCEPVAKKGIEVGHCFILGTRYSEPLKAHYVNKDGKTLPFVMGCHGLGISRILAAAAECLSTQEELRWPLSIAPFKVCIIPPKDGSKEADAAVLAEKLGNSLSCLQGVADEVLVDDRTSLTIGRRCKEASRYGYPFVIVAGRTAACVNPTFEVFLTASGEKKVLSFEQTVDFVKDQCSNSLK</sequence>
<dbReference type="GO" id="GO:0005739">
    <property type="term" value="C:mitochondrion"/>
    <property type="evidence" value="ECO:0007669"/>
    <property type="project" value="TreeGrafter"/>
</dbReference>
<dbReference type="CDD" id="cd00779">
    <property type="entry name" value="ProRS_core_prok"/>
    <property type="match status" value="1"/>
</dbReference>
<dbReference type="PRINTS" id="PR01046">
    <property type="entry name" value="TRNASYNTHPRO"/>
</dbReference>
<evidence type="ECO:0000256" key="15">
    <source>
        <dbReference type="PROSITE-ProRule" id="PRU01215"/>
    </source>
</evidence>
<comment type="catalytic activity">
    <reaction evidence="13">
        <text>tRNA(Pro) + L-proline + ATP = L-prolyl-tRNA(Pro) + AMP + diphosphate</text>
        <dbReference type="Rhea" id="RHEA:14305"/>
        <dbReference type="Rhea" id="RHEA-COMP:9700"/>
        <dbReference type="Rhea" id="RHEA-COMP:9702"/>
        <dbReference type="ChEBI" id="CHEBI:30616"/>
        <dbReference type="ChEBI" id="CHEBI:33019"/>
        <dbReference type="ChEBI" id="CHEBI:60039"/>
        <dbReference type="ChEBI" id="CHEBI:78442"/>
        <dbReference type="ChEBI" id="CHEBI:78532"/>
        <dbReference type="ChEBI" id="CHEBI:456215"/>
        <dbReference type="EC" id="6.1.1.15"/>
    </reaction>
</comment>
<evidence type="ECO:0000256" key="12">
    <source>
        <dbReference type="ARBA" id="ARBA00029731"/>
    </source>
</evidence>
<dbReference type="InterPro" id="IPR006594">
    <property type="entry name" value="LisH"/>
</dbReference>
<dbReference type="InterPro" id="IPR013144">
    <property type="entry name" value="CRA_dom"/>
</dbReference>
<keyword evidence="5" id="KW-0479">Metal-binding</keyword>
<gene>
    <name evidence="19" type="ORF">CLODIP_2_CD02036</name>
</gene>
<evidence type="ECO:0000256" key="10">
    <source>
        <dbReference type="ARBA" id="ARBA00022917"/>
    </source>
</evidence>